<keyword evidence="7" id="KW-0436">Ligase</keyword>
<evidence type="ECO:0000256" key="2">
    <source>
        <dbReference type="ARBA" id="ARBA00022692"/>
    </source>
</evidence>
<accession>A0A3E0UI54</accession>
<dbReference type="PANTHER" id="PTHR37422">
    <property type="entry name" value="TEICHURONIC ACID BIOSYNTHESIS PROTEIN TUAE"/>
    <property type="match status" value="1"/>
</dbReference>
<keyword evidence="3 5" id="KW-1133">Transmembrane helix</keyword>
<dbReference type="InterPro" id="IPR007016">
    <property type="entry name" value="O-antigen_ligase-rel_domated"/>
</dbReference>
<evidence type="ECO:0000256" key="5">
    <source>
        <dbReference type="SAM" id="Phobius"/>
    </source>
</evidence>
<dbReference type="RefSeq" id="WP_116001235.1">
    <property type="nucleotide sequence ID" value="NZ_QUOV01000001.1"/>
</dbReference>
<dbReference type="Proteomes" id="UP000256999">
    <property type="component" value="Unassembled WGS sequence"/>
</dbReference>
<feature type="transmembrane region" description="Helical" evidence="5">
    <location>
        <begin position="68"/>
        <end position="91"/>
    </location>
</feature>
<dbReference type="PANTHER" id="PTHR37422:SF13">
    <property type="entry name" value="LIPOPOLYSACCHARIDE BIOSYNTHESIS PROTEIN PA4999-RELATED"/>
    <property type="match status" value="1"/>
</dbReference>
<proteinExistence type="predicted"/>
<feature type="transmembrane region" description="Helical" evidence="5">
    <location>
        <begin position="192"/>
        <end position="212"/>
    </location>
</feature>
<dbReference type="InterPro" id="IPR051533">
    <property type="entry name" value="WaaL-like"/>
</dbReference>
<comment type="caution">
    <text evidence="7">The sequence shown here is derived from an EMBL/GenBank/DDBJ whole genome shotgun (WGS) entry which is preliminary data.</text>
</comment>
<keyword evidence="4 5" id="KW-0472">Membrane</keyword>
<feature type="transmembrane region" description="Helical" evidence="5">
    <location>
        <begin position="119"/>
        <end position="137"/>
    </location>
</feature>
<feature type="transmembrane region" description="Helical" evidence="5">
    <location>
        <begin position="282"/>
        <end position="303"/>
    </location>
</feature>
<dbReference type="OrthoDB" id="9783389at2"/>
<evidence type="ECO:0000313" key="8">
    <source>
        <dbReference type="Proteomes" id="UP000256999"/>
    </source>
</evidence>
<protein>
    <submittedName>
        <fullName evidence="7">O-antigen ligase family protein</fullName>
    </submittedName>
</protein>
<feature type="transmembrane region" description="Helical" evidence="5">
    <location>
        <begin position="29"/>
        <end position="48"/>
    </location>
</feature>
<feature type="transmembrane region" description="Helical" evidence="5">
    <location>
        <begin position="257"/>
        <end position="275"/>
    </location>
</feature>
<feature type="transmembrane region" description="Helical" evidence="5">
    <location>
        <begin position="429"/>
        <end position="446"/>
    </location>
</feature>
<dbReference type="GO" id="GO:0016020">
    <property type="term" value="C:membrane"/>
    <property type="evidence" value="ECO:0007669"/>
    <property type="project" value="UniProtKB-SubCell"/>
</dbReference>
<feature type="transmembrane region" description="Helical" evidence="5">
    <location>
        <begin position="233"/>
        <end position="251"/>
    </location>
</feature>
<sequence>MANVHSFCLYVFLTLVFWLPIPLGSNRPWAWAIMAAVSFITLAGLLLATALSKNSKTHLWENLKPYKLLLLPIMLFQVWTLVQLVPMPFAISSSGDLIGELSSNANIISLDPSQGFSSLIKGMSYLCIMVLTIILINTEKHIRLLLQVMLASGLFQACYGVISIYAGLEKSLVFEQHISHYATGSFYYKNHFANFLLLTTATSVGLLVASLSKNSGASVKQRLKSFLSAMIKGKAVVRIALAILVIGLVASRSRMGNAAFFVALTITGLYALIYFKNRTPSLSILLVSLFLIDTFILGAWFGVDKVKAHIESTSFAQESRDEVNIYGLTLLKERPIVGYGAGSFYTVFPMVQGEKVTSFYDHAHNDYLQFSVEFGIPATLLLGITVLMSLWQCMQTMRQRNHALMKGVAFGCMTAIIGMLIHITVDFNLQAPANTAYFVIILTLAWQSRNIGQRTKLHSSLN</sequence>
<feature type="transmembrane region" description="Helical" evidence="5">
    <location>
        <begin position="7"/>
        <end position="23"/>
    </location>
</feature>
<evidence type="ECO:0000256" key="4">
    <source>
        <dbReference type="ARBA" id="ARBA00023136"/>
    </source>
</evidence>
<feature type="transmembrane region" description="Helical" evidence="5">
    <location>
        <begin position="144"/>
        <end position="166"/>
    </location>
</feature>
<evidence type="ECO:0000256" key="1">
    <source>
        <dbReference type="ARBA" id="ARBA00004141"/>
    </source>
</evidence>
<keyword evidence="2 5" id="KW-0812">Transmembrane</keyword>
<feature type="domain" description="O-antigen ligase-related" evidence="6">
    <location>
        <begin position="239"/>
        <end position="382"/>
    </location>
</feature>
<gene>
    <name evidence="7" type="ORF">DXX92_15295</name>
</gene>
<dbReference type="GO" id="GO:0016874">
    <property type="term" value="F:ligase activity"/>
    <property type="evidence" value="ECO:0007669"/>
    <property type="project" value="UniProtKB-KW"/>
</dbReference>
<evidence type="ECO:0000313" key="7">
    <source>
        <dbReference type="EMBL" id="REL36569.1"/>
    </source>
</evidence>
<dbReference type="Pfam" id="PF04932">
    <property type="entry name" value="Wzy_C"/>
    <property type="match status" value="1"/>
</dbReference>
<dbReference type="AlphaFoldDB" id="A0A3E0UI54"/>
<evidence type="ECO:0000259" key="6">
    <source>
        <dbReference type="Pfam" id="PF04932"/>
    </source>
</evidence>
<evidence type="ECO:0000256" key="3">
    <source>
        <dbReference type="ARBA" id="ARBA00022989"/>
    </source>
</evidence>
<feature type="transmembrane region" description="Helical" evidence="5">
    <location>
        <begin position="374"/>
        <end position="391"/>
    </location>
</feature>
<comment type="subcellular location">
    <subcellularLocation>
        <location evidence="1">Membrane</location>
        <topology evidence="1">Multi-pass membrane protein</topology>
    </subcellularLocation>
</comment>
<organism evidence="7 8">
    <name type="scientific">Thalassotalea euphylliae</name>
    <dbReference type="NCBI Taxonomy" id="1655234"/>
    <lineage>
        <taxon>Bacteria</taxon>
        <taxon>Pseudomonadati</taxon>
        <taxon>Pseudomonadota</taxon>
        <taxon>Gammaproteobacteria</taxon>
        <taxon>Alteromonadales</taxon>
        <taxon>Colwelliaceae</taxon>
        <taxon>Thalassotalea</taxon>
    </lineage>
</organism>
<feature type="transmembrane region" description="Helical" evidence="5">
    <location>
        <begin position="403"/>
        <end position="423"/>
    </location>
</feature>
<reference evidence="7 8" key="1">
    <citation type="submission" date="2018-08" db="EMBL/GenBank/DDBJ databases">
        <title>Thalassotalea euphylliae genome.</title>
        <authorList>
            <person name="Summers S."/>
            <person name="Rice S.A."/>
            <person name="Freckelton M.L."/>
            <person name="Nedved B.T."/>
            <person name="Hadfield M.G."/>
        </authorList>
    </citation>
    <scope>NUCLEOTIDE SEQUENCE [LARGE SCALE GENOMIC DNA]</scope>
    <source>
        <strain evidence="7 8">H2</strain>
    </source>
</reference>
<name>A0A3E0UI54_9GAMM</name>
<dbReference type="EMBL" id="QUOV01000001">
    <property type="protein sequence ID" value="REL36569.1"/>
    <property type="molecule type" value="Genomic_DNA"/>
</dbReference>